<evidence type="ECO:0000313" key="2">
    <source>
        <dbReference type="Proteomes" id="UP000294299"/>
    </source>
</evidence>
<dbReference type="GeneID" id="39420021"/>
<dbReference type="Proteomes" id="UP000294299">
    <property type="component" value="Chromosome NFRAN"/>
</dbReference>
<proteinExistence type="predicted"/>
<evidence type="ECO:0000313" key="1">
    <source>
        <dbReference type="EMBL" id="VFJ12820.1"/>
    </source>
</evidence>
<keyword evidence="2" id="KW-1185">Reference proteome</keyword>
<gene>
    <name evidence="1" type="ORF">NFRAN_0499</name>
</gene>
<dbReference type="RefSeq" id="WP_134482849.1">
    <property type="nucleotide sequence ID" value="NZ_LR216287.1"/>
</dbReference>
<dbReference type="KEGG" id="nfn:NFRAN_0499"/>
<dbReference type="OrthoDB" id="10878at2157"/>
<reference evidence="1 2" key="1">
    <citation type="submission" date="2019-02" db="EMBL/GenBank/DDBJ databases">
        <authorList>
            <person name="Lehtovirta-Morley E L."/>
        </authorList>
    </citation>
    <scope>NUCLEOTIDE SEQUENCE [LARGE SCALE GENOMIC DNA]</scope>
    <source>
        <strain evidence="1">NFRAN1</strain>
    </source>
</reference>
<dbReference type="AlphaFoldDB" id="A0A484I6L3"/>
<name>A0A484I6L3_9ARCH</name>
<organism evidence="1 2">
    <name type="scientific">Candidatus Nitrosocosmicus franklandianus</name>
    <dbReference type="NCBI Taxonomy" id="1798806"/>
    <lineage>
        <taxon>Archaea</taxon>
        <taxon>Nitrososphaerota</taxon>
        <taxon>Nitrososphaeria</taxon>
        <taxon>Nitrososphaerales</taxon>
        <taxon>Nitrososphaeraceae</taxon>
        <taxon>Candidatus Nitrosocosmicus</taxon>
    </lineage>
</organism>
<dbReference type="EMBL" id="LR216287">
    <property type="protein sequence ID" value="VFJ12820.1"/>
    <property type="molecule type" value="Genomic_DNA"/>
</dbReference>
<sequence length="124" mass="14669">MTITLSSVSLTRQNESIEILRAKYFEGCIHLLRQLKRGTYYIPWDGISPTWKNERKSDTEKKLKIVVECNIEYGRYIYPRKPYVTKTIKIGGREASWIRTWLPQQLEELDRKLTKLTSSEQDAE</sequence>
<protein>
    <submittedName>
        <fullName evidence="1">Uncharacterized protein</fullName>
    </submittedName>
</protein>
<accession>A0A484I6L3</accession>